<dbReference type="Proteomes" id="UP000635278">
    <property type="component" value="Unassembled WGS sequence"/>
</dbReference>
<feature type="compositionally biased region" description="Pro residues" evidence="1">
    <location>
        <begin position="23"/>
        <end position="39"/>
    </location>
</feature>
<evidence type="ECO:0000313" key="3">
    <source>
        <dbReference type="Proteomes" id="UP000635278"/>
    </source>
</evidence>
<protein>
    <submittedName>
        <fullName evidence="2">Uncharacterized protein</fullName>
    </submittedName>
</protein>
<organism evidence="2 3">
    <name type="scientific">Acetobacter musti</name>
    <dbReference type="NCBI Taxonomy" id="864732"/>
    <lineage>
        <taxon>Bacteria</taxon>
        <taxon>Pseudomonadati</taxon>
        <taxon>Pseudomonadota</taxon>
        <taxon>Alphaproteobacteria</taxon>
        <taxon>Acetobacterales</taxon>
        <taxon>Acetobacteraceae</taxon>
        <taxon>Acetobacter</taxon>
    </lineage>
</organism>
<dbReference type="EMBL" id="WOTB01000001">
    <property type="protein sequence ID" value="NHN83223.1"/>
    <property type="molecule type" value="Genomic_DNA"/>
</dbReference>
<feature type="region of interest" description="Disordered" evidence="1">
    <location>
        <begin position="165"/>
        <end position="187"/>
    </location>
</feature>
<reference evidence="2 3" key="1">
    <citation type="journal article" date="2020" name="Int. J. Syst. Evol. Microbiol.">
        <title>Novel acetic acid bacteria from cider fermentations: Acetobacter conturbans sp. nov. and Acetobacter fallax sp. nov.</title>
        <authorList>
            <person name="Sombolestani A.S."/>
            <person name="Cleenwerck I."/>
            <person name="Cnockaert M."/>
            <person name="Borremans W."/>
            <person name="Wieme A.D."/>
            <person name="De Vuyst L."/>
            <person name="Vandamme P."/>
        </authorList>
    </citation>
    <scope>NUCLEOTIDE SEQUENCE [LARGE SCALE GENOMIC DNA]</scope>
    <source>
        <strain evidence="2 3">LMG 30640</strain>
    </source>
</reference>
<feature type="region of interest" description="Disordered" evidence="1">
    <location>
        <begin position="1"/>
        <end position="66"/>
    </location>
</feature>
<dbReference type="RefSeq" id="WP_173581658.1">
    <property type="nucleotide sequence ID" value="NZ_WOTB01000001.1"/>
</dbReference>
<accession>A0ABX0JM98</accession>
<gene>
    <name evidence="2" type="ORF">GOB93_01015</name>
</gene>
<keyword evidence="3" id="KW-1185">Reference proteome</keyword>
<evidence type="ECO:0000256" key="1">
    <source>
        <dbReference type="SAM" id="MobiDB-lite"/>
    </source>
</evidence>
<comment type="caution">
    <text evidence="2">The sequence shown here is derived from an EMBL/GenBank/DDBJ whole genome shotgun (WGS) entry which is preliminary data.</text>
</comment>
<sequence length="187" mass="20615">MARRSSSAQGRFDLAETESGPDKPSPPARVRNTPPPLPEQPDLFSLPVTQAGPAPDKPAQPAPERIPEPVRFILSPVRLRQFIATAGSNAIDHWLYYCTDDNDDARMVQEQGLTPDRETPPVLREAGAVTAWLAHFDEDGQDETGTGEPVIFRVRRSLVRTAIETDPDASQQPGKRHYLLAGDKQDD</sequence>
<name>A0ABX0JM98_9PROT</name>
<proteinExistence type="predicted"/>
<evidence type="ECO:0000313" key="2">
    <source>
        <dbReference type="EMBL" id="NHN83223.1"/>
    </source>
</evidence>